<dbReference type="InterPro" id="IPR019921">
    <property type="entry name" value="Lucif-like_OxRdtase_Rv2161c"/>
</dbReference>
<dbReference type="Pfam" id="PF00296">
    <property type="entry name" value="Bac_luciferase"/>
    <property type="match status" value="1"/>
</dbReference>
<keyword evidence="4" id="KW-0503">Monooxygenase</keyword>
<dbReference type="GO" id="GO:0046306">
    <property type="term" value="P:alkanesulfonate catabolic process"/>
    <property type="evidence" value="ECO:0007669"/>
    <property type="project" value="TreeGrafter"/>
</dbReference>
<dbReference type="AlphaFoldDB" id="A0AAU1ZS18"/>
<reference evidence="6" key="1">
    <citation type="submission" date="2022-10" db="EMBL/GenBank/DDBJ databases">
        <title>The complete genomes of actinobacterial strains from the NBC collection.</title>
        <authorList>
            <person name="Joergensen T.S."/>
            <person name="Alvarez Arevalo M."/>
            <person name="Sterndorff E.B."/>
            <person name="Faurdal D."/>
            <person name="Vuksanovic O."/>
            <person name="Mourched A.-S."/>
            <person name="Charusanti P."/>
            <person name="Shaw S."/>
            <person name="Blin K."/>
            <person name="Weber T."/>
        </authorList>
    </citation>
    <scope>NUCLEOTIDE SEQUENCE</scope>
    <source>
        <strain evidence="6">NBC_00093</strain>
    </source>
</reference>
<feature type="domain" description="Luciferase-like" evidence="5">
    <location>
        <begin position="17"/>
        <end position="254"/>
    </location>
</feature>
<accession>A0AAU1ZS18</accession>
<evidence type="ECO:0000256" key="1">
    <source>
        <dbReference type="ARBA" id="ARBA00022630"/>
    </source>
</evidence>
<dbReference type="EMBL" id="CP108222">
    <property type="protein sequence ID" value="WTT14196.1"/>
    <property type="molecule type" value="Genomic_DNA"/>
</dbReference>
<name>A0AAU1ZS18_9ACTN</name>
<keyword evidence="2" id="KW-0288">FMN</keyword>
<sequence length="307" mass="33454">MSQMRIGLAVPQYGTFATPEAIVEVARAAESMGFDSLWAADRILAPHEPSDPYPGGDGTMPEQYRTFLDPLTVLTLAAGVTTRVRLGTSTLNALWHTPVLLTRTLTSLDVVSHGRLDVGLGIGWLRDEYRAAGVPWEGRGARLEEWLDVAETIWTRETVRHDGERWTIPPSAIEPKPVQRPRPPVLLGGFSPSALERIGRRADGWLAVGLPLPALTAMWNTIRLAADAAGRDASALRMVLRVNPRLTQDEAPAELVPNTGTIDQIADYLLSTVGAGADEVLIDFQQTTTTKDELLTAAETLIKRLRA</sequence>
<protein>
    <submittedName>
        <fullName evidence="6">LLM class F420-dependent oxidoreductase</fullName>
    </submittedName>
</protein>
<dbReference type="PANTHER" id="PTHR42847:SF4">
    <property type="entry name" value="ALKANESULFONATE MONOOXYGENASE-RELATED"/>
    <property type="match status" value="1"/>
</dbReference>
<gene>
    <name evidence="6" type="ORF">OHA22_01055</name>
</gene>
<keyword evidence="1" id="KW-0285">Flavoprotein</keyword>
<evidence type="ECO:0000256" key="4">
    <source>
        <dbReference type="ARBA" id="ARBA00023033"/>
    </source>
</evidence>
<organism evidence="6">
    <name type="scientific">Streptomyces sp. NBC_00093</name>
    <dbReference type="NCBI Taxonomy" id="2975649"/>
    <lineage>
        <taxon>Bacteria</taxon>
        <taxon>Bacillati</taxon>
        <taxon>Actinomycetota</taxon>
        <taxon>Actinomycetes</taxon>
        <taxon>Kitasatosporales</taxon>
        <taxon>Streptomycetaceae</taxon>
        <taxon>Streptomyces</taxon>
    </lineage>
</organism>
<dbReference type="InterPro" id="IPR011251">
    <property type="entry name" value="Luciferase-like_dom"/>
</dbReference>
<evidence type="ECO:0000259" key="5">
    <source>
        <dbReference type="Pfam" id="PF00296"/>
    </source>
</evidence>
<dbReference type="Gene3D" id="3.20.20.30">
    <property type="entry name" value="Luciferase-like domain"/>
    <property type="match status" value="1"/>
</dbReference>
<dbReference type="SUPFAM" id="SSF51679">
    <property type="entry name" value="Bacterial luciferase-like"/>
    <property type="match status" value="1"/>
</dbReference>
<dbReference type="PANTHER" id="PTHR42847">
    <property type="entry name" value="ALKANESULFONATE MONOOXYGENASE"/>
    <property type="match status" value="1"/>
</dbReference>
<proteinExistence type="predicted"/>
<evidence type="ECO:0000256" key="2">
    <source>
        <dbReference type="ARBA" id="ARBA00022643"/>
    </source>
</evidence>
<dbReference type="InterPro" id="IPR050172">
    <property type="entry name" value="SsuD_RutA_monooxygenase"/>
</dbReference>
<dbReference type="NCBIfam" id="TIGR03619">
    <property type="entry name" value="F420_Rv2161c"/>
    <property type="match status" value="1"/>
</dbReference>
<keyword evidence="3" id="KW-0560">Oxidoreductase</keyword>
<evidence type="ECO:0000256" key="3">
    <source>
        <dbReference type="ARBA" id="ARBA00023002"/>
    </source>
</evidence>
<evidence type="ECO:0000313" key="6">
    <source>
        <dbReference type="EMBL" id="WTT14196.1"/>
    </source>
</evidence>
<dbReference type="GO" id="GO:0008726">
    <property type="term" value="F:alkanesulfonate monooxygenase activity"/>
    <property type="evidence" value="ECO:0007669"/>
    <property type="project" value="TreeGrafter"/>
</dbReference>
<dbReference type="InterPro" id="IPR036661">
    <property type="entry name" value="Luciferase-like_sf"/>
</dbReference>